<organism evidence="1 3">
    <name type="scientific">Ephemerocybe angulata</name>
    <dbReference type="NCBI Taxonomy" id="980116"/>
    <lineage>
        <taxon>Eukaryota</taxon>
        <taxon>Fungi</taxon>
        <taxon>Dikarya</taxon>
        <taxon>Basidiomycota</taxon>
        <taxon>Agaricomycotina</taxon>
        <taxon>Agaricomycetes</taxon>
        <taxon>Agaricomycetidae</taxon>
        <taxon>Agaricales</taxon>
        <taxon>Agaricineae</taxon>
        <taxon>Psathyrellaceae</taxon>
        <taxon>Ephemerocybe</taxon>
    </lineage>
</organism>
<accession>A0A8H5F1F1</accession>
<evidence type="ECO:0000313" key="2">
    <source>
        <dbReference type="EMBL" id="KAF5320322.1"/>
    </source>
</evidence>
<evidence type="ECO:0000313" key="1">
    <source>
        <dbReference type="EMBL" id="KAF5320320.1"/>
    </source>
</evidence>
<keyword evidence="3" id="KW-1185">Reference proteome</keyword>
<dbReference type="Proteomes" id="UP000541558">
    <property type="component" value="Unassembled WGS sequence"/>
</dbReference>
<dbReference type="AlphaFoldDB" id="A0A8H5F1F1"/>
<reference evidence="1 3" key="1">
    <citation type="journal article" date="2020" name="ISME J.">
        <title>Uncovering the hidden diversity of litter-decomposition mechanisms in mushroom-forming fungi.</title>
        <authorList>
            <person name="Floudas D."/>
            <person name="Bentzer J."/>
            <person name="Ahren D."/>
            <person name="Johansson T."/>
            <person name="Persson P."/>
            <person name="Tunlid A."/>
        </authorList>
    </citation>
    <scope>NUCLEOTIDE SEQUENCE [LARGE SCALE GENOMIC DNA]</scope>
    <source>
        <strain evidence="1 3">CBS 175.51</strain>
    </source>
</reference>
<dbReference type="EMBL" id="JAACJK010000170">
    <property type="protein sequence ID" value="KAF5320322.1"/>
    <property type="molecule type" value="Genomic_DNA"/>
</dbReference>
<proteinExistence type="predicted"/>
<protein>
    <submittedName>
        <fullName evidence="1">Uncharacterized protein</fullName>
    </submittedName>
</protein>
<name>A0A8H5F1F1_9AGAR</name>
<dbReference type="EMBL" id="JAACJK010000170">
    <property type="protein sequence ID" value="KAF5320320.1"/>
    <property type="molecule type" value="Genomic_DNA"/>
</dbReference>
<evidence type="ECO:0000313" key="3">
    <source>
        <dbReference type="Proteomes" id="UP000541558"/>
    </source>
</evidence>
<gene>
    <name evidence="1" type="ORF">D9611_011290</name>
    <name evidence="2" type="ORF">D9611_011292</name>
</gene>
<comment type="caution">
    <text evidence="1">The sequence shown here is derived from an EMBL/GenBank/DDBJ whole genome shotgun (WGS) entry which is preliminary data.</text>
</comment>
<sequence>MLGCGTVVVLVGKEVDWDQR</sequence>